<sequence>MSDGPAVGVDACPAGWVASVRDADGLRVETHESFASVAEAYPEGRILVDIPIGLPAGSRRRCDEVASDLLGCRGISVFYPPSERAVERDDYDAASDAHRADVGYGLSRQAFHIREEIREIAEVAGDGYDGRIREAHPELCFAGLNGQPIAYAKSGERGRRLRRALLSDAVEGAEAAYADALERYPRSAVGRDDVLDAMVLAVAAAAPSLSTAPPDPDGDEPRIYYLGFAVRGP</sequence>
<dbReference type="Proteomes" id="UP001570511">
    <property type="component" value="Unassembled WGS sequence"/>
</dbReference>
<dbReference type="EMBL" id="JBGNYA010000001">
    <property type="protein sequence ID" value="MFA1609684.1"/>
    <property type="molecule type" value="Genomic_DNA"/>
</dbReference>
<name>A0ABD5M7P2_9EURY</name>
<gene>
    <name evidence="1" type="ORF">OS889_01510</name>
</gene>
<comment type="caution">
    <text evidence="1">The sequence shown here is derived from an EMBL/GenBank/DDBJ whole genome shotgun (WGS) entry which is preliminary data.</text>
</comment>
<dbReference type="Pfam" id="PF04250">
    <property type="entry name" value="DUF429"/>
    <property type="match status" value="1"/>
</dbReference>
<evidence type="ECO:0000313" key="1">
    <source>
        <dbReference type="EMBL" id="MFA1609684.1"/>
    </source>
</evidence>
<organism evidence="1 2">
    <name type="scientific">Halobellus rubicundus</name>
    <dbReference type="NCBI Taxonomy" id="2996466"/>
    <lineage>
        <taxon>Archaea</taxon>
        <taxon>Methanobacteriati</taxon>
        <taxon>Methanobacteriota</taxon>
        <taxon>Stenosarchaea group</taxon>
        <taxon>Halobacteria</taxon>
        <taxon>Halobacteriales</taxon>
        <taxon>Haloferacaceae</taxon>
        <taxon>Halobellus</taxon>
    </lineage>
</organism>
<accession>A0ABD5M7P2</accession>
<dbReference type="AlphaFoldDB" id="A0ABD5M7P2"/>
<proteinExistence type="predicted"/>
<reference evidence="1 2" key="1">
    <citation type="submission" date="2024-08" db="EMBL/GenBank/DDBJ databases">
        <title>Halobellus sp. MBLA0158 whole genome sequence.</title>
        <authorList>
            <person name="Hwang C.Y."/>
            <person name="Cho E.-S."/>
            <person name="Seo M.-J."/>
        </authorList>
    </citation>
    <scope>NUCLEOTIDE SEQUENCE [LARGE SCALE GENOMIC DNA]</scope>
    <source>
        <strain evidence="1 2">MBLA0158</strain>
    </source>
</reference>
<evidence type="ECO:0000313" key="2">
    <source>
        <dbReference type="Proteomes" id="UP001570511"/>
    </source>
</evidence>
<protein>
    <submittedName>
        <fullName evidence="1">DUF429 domain-containing protein</fullName>
    </submittedName>
</protein>
<dbReference type="InterPro" id="IPR007362">
    <property type="entry name" value="DUF429"/>
</dbReference>
<keyword evidence="2" id="KW-1185">Reference proteome</keyword>
<dbReference type="RefSeq" id="WP_372386716.1">
    <property type="nucleotide sequence ID" value="NZ_JBGNYA010000001.1"/>
</dbReference>